<dbReference type="EMBL" id="LN899825">
    <property type="protein sequence ID" value="CUV35628.1"/>
    <property type="molecule type" value="Genomic_DNA"/>
</dbReference>
<dbReference type="EMBL" id="LN899826">
    <property type="protein sequence ID" value="CUV39078.1"/>
    <property type="molecule type" value="Genomic_DNA"/>
</dbReference>
<evidence type="ECO:0000313" key="3">
    <source>
        <dbReference type="EMBL" id="CUV39078.1"/>
    </source>
</evidence>
<dbReference type="RefSeq" id="WP_082240048.1">
    <property type="nucleotide sequence ID" value="NZ_CP022760.1"/>
</dbReference>
<dbReference type="AlphaFoldDB" id="A0A0S4VM31"/>
<protein>
    <submittedName>
        <fullName evidence="1">DUF1436 domain-containing protein</fullName>
    </submittedName>
    <submittedName>
        <fullName evidence="2">Hypothethical protein</fullName>
    </submittedName>
</protein>
<dbReference type="SUPFAM" id="SSF160207">
    <property type="entry name" value="NMB0488-like"/>
    <property type="match status" value="1"/>
</dbReference>
<name>A0A0S4VM31_RALSL</name>
<geneLocation type="plasmid" evidence="1 4">
    <name>unnamed</name>
</geneLocation>
<dbReference type="Proteomes" id="UP000261758">
    <property type="component" value="Plasmid unnamed"/>
</dbReference>
<keyword evidence="1" id="KW-0614">Plasmid</keyword>
<dbReference type="Pfam" id="PF07262">
    <property type="entry name" value="CdiI"/>
    <property type="match status" value="1"/>
</dbReference>
<accession>A0A0S4VM31</accession>
<reference evidence="2" key="1">
    <citation type="submission" date="2015-10" db="EMBL/GenBank/DDBJ databases">
        <authorList>
            <person name="Gilbert D.G."/>
        </authorList>
    </citation>
    <scope>NUCLEOTIDE SEQUENCE</scope>
    <source>
        <strain evidence="2">Phyl III-seqv23</strain>
    </source>
</reference>
<dbReference type="OrthoDB" id="8613487at2"/>
<dbReference type="InterPro" id="IPR009888">
    <property type="entry name" value="CdiI_Proteobact"/>
</dbReference>
<sequence>MKKPSATATVDFNGDFYRIITMSQGMMSYAEPSVEPSYLDPQVDDDLLGRALREALAKSRQVSVEDFQKIFQSGVVQKLGKEREALAMEKYGYKTRRAMLKKMDTCSVSVVDNQIEIQPTHQKSLDGWTVTTDEGPFPLYVPGTATDVELGAALREGFKRCTSAIR</sequence>
<dbReference type="CDD" id="cd13445">
    <property type="entry name" value="CDI_inhibitor_EC869_like"/>
    <property type="match status" value="1"/>
</dbReference>
<evidence type="ECO:0000313" key="1">
    <source>
        <dbReference type="EMBL" id="AXV84143.1"/>
    </source>
</evidence>
<reference evidence="1 4" key="2">
    <citation type="submission" date="2017-08" db="EMBL/GenBank/DDBJ databases">
        <title>Genome sequences of Ralstonia solanacearum Species Complex (RSSC) isolated from Potato bacterial wilts in Korea.</title>
        <authorList>
            <person name="Cho H."/>
            <person name="Song E.-S."/>
            <person name="Lee Y.K."/>
            <person name="Lee S."/>
            <person name="Lee S.-W."/>
            <person name="Jo A."/>
            <person name="Kim J.-G."/>
            <person name="Hwang I."/>
        </authorList>
    </citation>
    <scope>NUCLEOTIDE SEQUENCE [LARGE SCALE GENOMIC DNA]</scope>
    <source>
        <strain evidence="1 4">T98</strain>
        <plasmid evidence="1 4">unnamed</plasmid>
    </source>
</reference>
<organism evidence="2">
    <name type="scientific">Ralstonia solanacearum</name>
    <name type="common">Pseudomonas solanacearum</name>
    <dbReference type="NCBI Taxonomy" id="305"/>
    <lineage>
        <taxon>Bacteria</taxon>
        <taxon>Pseudomonadati</taxon>
        <taxon>Pseudomonadota</taxon>
        <taxon>Betaproteobacteria</taxon>
        <taxon>Burkholderiales</taxon>
        <taxon>Burkholderiaceae</taxon>
        <taxon>Ralstonia</taxon>
        <taxon>Ralstonia solanacearum species complex</taxon>
    </lineage>
</organism>
<evidence type="ECO:0000313" key="4">
    <source>
        <dbReference type="Proteomes" id="UP000261758"/>
    </source>
</evidence>
<gene>
    <name evidence="1" type="ORF">CJO77_21725</name>
    <name evidence="2" type="ORF">TD1301_v1_1540049</name>
    <name evidence="3" type="ORF">TF3108_v1_230033</name>
</gene>
<dbReference type="Gene3D" id="3.40.1590.10">
    <property type="entry name" value="NMB0488-like"/>
    <property type="match status" value="1"/>
</dbReference>
<evidence type="ECO:0000313" key="2">
    <source>
        <dbReference type="EMBL" id="CUV35628.1"/>
    </source>
</evidence>
<dbReference type="EMBL" id="CP022760">
    <property type="protein sequence ID" value="AXV84143.1"/>
    <property type="molecule type" value="Genomic_DNA"/>
</dbReference>
<proteinExistence type="predicted"/>
<dbReference type="InterPro" id="IPR037891">
    <property type="entry name" value="Cdil-like_sf"/>
</dbReference>